<feature type="non-terminal residue" evidence="2">
    <location>
        <position position="47"/>
    </location>
</feature>
<proteinExistence type="predicted"/>
<evidence type="ECO:0000256" key="1">
    <source>
        <dbReference type="SAM" id="MobiDB-lite"/>
    </source>
</evidence>
<sequence>DRGSCSAERLPPPESPHLQPNSPDARERGSTKPLETLAGTCHRGRGL</sequence>
<reference evidence="2" key="1">
    <citation type="submission" date="2020-02" db="EMBL/GenBank/DDBJ databases">
        <authorList>
            <person name="Meier V. D."/>
        </authorList>
    </citation>
    <scope>NUCLEOTIDE SEQUENCE</scope>
    <source>
        <strain evidence="2">AVDCRST_MAG59</strain>
    </source>
</reference>
<gene>
    <name evidence="2" type="ORF">AVDCRST_MAG59-3196</name>
</gene>
<evidence type="ECO:0000313" key="2">
    <source>
        <dbReference type="EMBL" id="CAA9567796.1"/>
    </source>
</evidence>
<accession>A0A6J4V3W1</accession>
<dbReference type="AlphaFoldDB" id="A0A6J4V3W1"/>
<organism evidence="2">
    <name type="scientific">uncultured Thermomicrobiales bacterium</name>
    <dbReference type="NCBI Taxonomy" id="1645740"/>
    <lineage>
        <taxon>Bacteria</taxon>
        <taxon>Pseudomonadati</taxon>
        <taxon>Thermomicrobiota</taxon>
        <taxon>Thermomicrobia</taxon>
        <taxon>Thermomicrobiales</taxon>
        <taxon>environmental samples</taxon>
    </lineage>
</organism>
<feature type="non-terminal residue" evidence="2">
    <location>
        <position position="1"/>
    </location>
</feature>
<dbReference type="EMBL" id="CADCWF010000220">
    <property type="protein sequence ID" value="CAA9567796.1"/>
    <property type="molecule type" value="Genomic_DNA"/>
</dbReference>
<protein>
    <submittedName>
        <fullName evidence="2">Uncharacterized protein</fullName>
    </submittedName>
</protein>
<name>A0A6J4V3W1_9BACT</name>
<feature type="region of interest" description="Disordered" evidence="1">
    <location>
        <begin position="1"/>
        <end position="47"/>
    </location>
</feature>